<evidence type="ECO:0000313" key="9">
    <source>
        <dbReference type="EMBL" id="KAK4144968.1"/>
    </source>
</evidence>
<sequence>MAVVYLALATNPTGVTMLSVLWSLLTLSAAFVGLRIYSKLKRNRMLWWDDYVIICSWIFLLISCSCTTYNTRLGFGRPAAQVPFDNYLRTGITSNLSGSTSVAAVAWSKTSFGLTLLRLVNDRRILRALLIGMLIVVIVTHHCSVMFFWFSCDPPEKTWDPRVEGTCWSPSKFVTYSICVAACSAVCDFTLALVPWVVLLRFNMYNGEKIGVAIAMSMGVFTGIACIIKITTFSVFFSDDFSRDCLGLIVWSFMEPSVTIMAASIPFMRHLFKSLSRSTCGQSHDLENDGSNNNSNSTTTNTNTTNRTTNTAANKEEAEKEDRKAEMRRHWGQLYGGLQGPSGEK</sequence>
<feature type="transmembrane region" description="Helical" evidence="7">
    <location>
        <begin position="20"/>
        <end position="38"/>
    </location>
</feature>
<feature type="region of interest" description="Disordered" evidence="6">
    <location>
        <begin position="283"/>
        <end position="345"/>
    </location>
</feature>
<dbReference type="GO" id="GO:0016020">
    <property type="term" value="C:membrane"/>
    <property type="evidence" value="ECO:0007669"/>
    <property type="project" value="UniProtKB-SubCell"/>
</dbReference>
<evidence type="ECO:0000256" key="1">
    <source>
        <dbReference type="ARBA" id="ARBA00004141"/>
    </source>
</evidence>
<dbReference type="PANTHER" id="PTHR33048">
    <property type="entry name" value="PTH11-LIKE INTEGRAL MEMBRANE PROTEIN (AFU_ORTHOLOGUE AFUA_5G11245)"/>
    <property type="match status" value="1"/>
</dbReference>
<gene>
    <name evidence="9" type="ORF">C8A04DRAFT_36110</name>
</gene>
<feature type="transmembrane region" description="Helical" evidence="7">
    <location>
        <begin position="210"/>
        <end position="236"/>
    </location>
</feature>
<evidence type="ECO:0000256" key="3">
    <source>
        <dbReference type="ARBA" id="ARBA00022989"/>
    </source>
</evidence>
<feature type="compositionally biased region" description="Basic and acidic residues" evidence="6">
    <location>
        <begin position="314"/>
        <end position="329"/>
    </location>
</feature>
<dbReference type="Pfam" id="PF20684">
    <property type="entry name" value="Fung_rhodopsin"/>
    <property type="match status" value="1"/>
</dbReference>
<dbReference type="RefSeq" id="XP_062638339.1">
    <property type="nucleotide sequence ID" value="XM_062783407.1"/>
</dbReference>
<evidence type="ECO:0000256" key="5">
    <source>
        <dbReference type="ARBA" id="ARBA00038359"/>
    </source>
</evidence>
<evidence type="ECO:0000256" key="7">
    <source>
        <dbReference type="SAM" id="Phobius"/>
    </source>
</evidence>
<organism evidence="9 10">
    <name type="scientific">Dichotomopilus funicola</name>
    <dbReference type="NCBI Taxonomy" id="1934379"/>
    <lineage>
        <taxon>Eukaryota</taxon>
        <taxon>Fungi</taxon>
        <taxon>Dikarya</taxon>
        <taxon>Ascomycota</taxon>
        <taxon>Pezizomycotina</taxon>
        <taxon>Sordariomycetes</taxon>
        <taxon>Sordariomycetidae</taxon>
        <taxon>Sordariales</taxon>
        <taxon>Chaetomiaceae</taxon>
        <taxon>Dichotomopilus</taxon>
    </lineage>
</organism>
<reference evidence="9" key="2">
    <citation type="submission" date="2023-05" db="EMBL/GenBank/DDBJ databases">
        <authorList>
            <consortium name="Lawrence Berkeley National Laboratory"/>
            <person name="Steindorff A."/>
            <person name="Hensen N."/>
            <person name="Bonometti L."/>
            <person name="Westerberg I."/>
            <person name="Brannstrom I.O."/>
            <person name="Guillou S."/>
            <person name="Cros-Aarteil S."/>
            <person name="Calhoun S."/>
            <person name="Haridas S."/>
            <person name="Kuo A."/>
            <person name="Mondo S."/>
            <person name="Pangilinan J."/>
            <person name="Riley R."/>
            <person name="Labutti K."/>
            <person name="Andreopoulos B."/>
            <person name="Lipzen A."/>
            <person name="Chen C."/>
            <person name="Yanf M."/>
            <person name="Daum C."/>
            <person name="Ng V."/>
            <person name="Clum A."/>
            <person name="Ohm R."/>
            <person name="Martin F."/>
            <person name="Silar P."/>
            <person name="Natvig D."/>
            <person name="Lalanne C."/>
            <person name="Gautier V."/>
            <person name="Ament-Velasquez S.L."/>
            <person name="Kruys A."/>
            <person name="Hutchinson M.I."/>
            <person name="Powell A.J."/>
            <person name="Barry K."/>
            <person name="Miller A.N."/>
            <person name="Grigoriev I.V."/>
            <person name="Debuchy R."/>
            <person name="Gladieux P."/>
            <person name="Thoren M.H."/>
            <person name="Johannesson H."/>
        </authorList>
    </citation>
    <scope>NUCLEOTIDE SEQUENCE</scope>
    <source>
        <strain evidence="9">CBS 141.50</strain>
    </source>
</reference>
<reference evidence="9" key="1">
    <citation type="journal article" date="2023" name="Mol. Phylogenet. Evol.">
        <title>Genome-scale phylogeny and comparative genomics of the fungal order Sordariales.</title>
        <authorList>
            <person name="Hensen N."/>
            <person name="Bonometti L."/>
            <person name="Westerberg I."/>
            <person name="Brannstrom I.O."/>
            <person name="Guillou S."/>
            <person name="Cros-Aarteil S."/>
            <person name="Calhoun S."/>
            <person name="Haridas S."/>
            <person name="Kuo A."/>
            <person name="Mondo S."/>
            <person name="Pangilinan J."/>
            <person name="Riley R."/>
            <person name="LaButti K."/>
            <person name="Andreopoulos B."/>
            <person name="Lipzen A."/>
            <person name="Chen C."/>
            <person name="Yan M."/>
            <person name="Daum C."/>
            <person name="Ng V."/>
            <person name="Clum A."/>
            <person name="Steindorff A."/>
            <person name="Ohm R.A."/>
            <person name="Martin F."/>
            <person name="Silar P."/>
            <person name="Natvig D.O."/>
            <person name="Lalanne C."/>
            <person name="Gautier V."/>
            <person name="Ament-Velasquez S.L."/>
            <person name="Kruys A."/>
            <person name="Hutchinson M.I."/>
            <person name="Powell A.J."/>
            <person name="Barry K."/>
            <person name="Miller A.N."/>
            <person name="Grigoriev I.V."/>
            <person name="Debuchy R."/>
            <person name="Gladieux P."/>
            <person name="Hiltunen Thoren M."/>
            <person name="Johannesson H."/>
        </authorList>
    </citation>
    <scope>NUCLEOTIDE SEQUENCE</scope>
    <source>
        <strain evidence="9">CBS 141.50</strain>
    </source>
</reference>
<evidence type="ECO:0000256" key="4">
    <source>
        <dbReference type="ARBA" id="ARBA00023136"/>
    </source>
</evidence>
<feature type="transmembrane region" description="Helical" evidence="7">
    <location>
        <begin position="248"/>
        <end position="268"/>
    </location>
</feature>
<accession>A0AAN6ZP03</accession>
<evidence type="ECO:0000256" key="2">
    <source>
        <dbReference type="ARBA" id="ARBA00022692"/>
    </source>
</evidence>
<keyword evidence="4 7" id="KW-0472">Membrane</keyword>
<comment type="similarity">
    <text evidence="5">Belongs to the SAT4 family.</text>
</comment>
<comment type="caution">
    <text evidence="9">The sequence shown here is derived from an EMBL/GenBank/DDBJ whole genome shotgun (WGS) entry which is preliminary data.</text>
</comment>
<keyword evidence="3 7" id="KW-1133">Transmembrane helix</keyword>
<keyword evidence="10" id="KW-1185">Reference proteome</keyword>
<dbReference type="PANTHER" id="PTHR33048:SF42">
    <property type="entry name" value="INTEGRAL MEMBRANE PROTEIN"/>
    <property type="match status" value="1"/>
</dbReference>
<feature type="compositionally biased region" description="Gly residues" evidence="6">
    <location>
        <begin position="334"/>
        <end position="345"/>
    </location>
</feature>
<dbReference type="InterPro" id="IPR049326">
    <property type="entry name" value="Rhodopsin_dom_fungi"/>
</dbReference>
<dbReference type="Proteomes" id="UP001302676">
    <property type="component" value="Unassembled WGS sequence"/>
</dbReference>
<comment type="subcellular location">
    <subcellularLocation>
        <location evidence="1">Membrane</location>
        <topology evidence="1">Multi-pass membrane protein</topology>
    </subcellularLocation>
</comment>
<dbReference type="GeneID" id="87820020"/>
<evidence type="ECO:0000313" key="10">
    <source>
        <dbReference type="Proteomes" id="UP001302676"/>
    </source>
</evidence>
<evidence type="ECO:0000256" key="6">
    <source>
        <dbReference type="SAM" id="MobiDB-lite"/>
    </source>
</evidence>
<evidence type="ECO:0000259" key="8">
    <source>
        <dbReference type="Pfam" id="PF20684"/>
    </source>
</evidence>
<feature type="transmembrane region" description="Helical" evidence="7">
    <location>
        <begin position="128"/>
        <end position="150"/>
    </location>
</feature>
<proteinExistence type="inferred from homology"/>
<feature type="transmembrane region" description="Helical" evidence="7">
    <location>
        <begin position="173"/>
        <end position="198"/>
    </location>
</feature>
<keyword evidence="2 7" id="KW-0812">Transmembrane</keyword>
<name>A0AAN6ZP03_9PEZI</name>
<feature type="compositionally biased region" description="Low complexity" evidence="6">
    <location>
        <begin position="291"/>
        <end position="313"/>
    </location>
</feature>
<protein>
    <submittedName>
        <fullName evidence="9">Integral membrane protein</fullName>
    </submittedName>
</protein>
<dbReference type="EMBL" id="MU853572">
    <property type="protein sequence ID" value="KAK4144968.1"/>
    <property type="molecule type" value="Genomic_DNA"/>
</dbReference>
<dbReference type="InterPro" id="IPR052337">
    <property type="entry name" value="SAT4-like"/>
</dbReference>
<dbReference type="AlphaFoldDB" id="A0AAN6ZP03"/>
<feature type="domain" description="Rhodopsin" evidence="8">
    <location>
        <begin position="34"/>
        <end position="273"/>
    </location>
</feature>